<dbReference type="GO" id="GO:0016887">
    <property type="term" value="F:ATP hydrolysis activity"/>
    <property type="evidence" value="ECO:0007669"/>
    <property type="project" value="InterPro"/>
</dbReference>
<comment type="similarity">
    <text evidence="1">Belongs to the ABC transporter superfamily.</text>
</comment>
<name>A0A318PWQ8_9PROT</name>
<keyword evidence="2" id="KW-0813">Transport</keyword>
<dbReference type="Pfam" id="PF00005">
    <property type="entry name" value="ABC_tran"/>
    <property type="match status" value="1"/>
</dbReference>
<comment type="caution">
    <text evidence="9">The sequence shown here is derived from an EMBL/GenBank/DDBJ whole genome shotgun (WGS) entry which is preliminary data.</text>
</comment>
<dbReference type="PANTHER" id="PTHR42734:SF5">
    <property type="entry name" value="IRON TRANSPORT SYSTEM ATP-BINDING PROTEIN HI_0361-RELATED"/>
    <property type="match status" value="1"/>
</dbReference>
<feature type="region of interest" description="Disordered" evidence="7">
    <location>
        <begin position="278"/>
        <end position="299"/>
    </location>
</feature>
<dbReference type="InterPro" id="IPR050153">
    <property type="entry name" value="Metal_Ion_Import_ABC"/>
</dbReference>
<evidence type="ECO:0000256" key="1">
    <source>
        <dbReference type="ARBA" id="ARBA00005417"/>
    </source>
</evidence>
<dbReference type="OrthoDB" id="9806726at2"/>
<keyword evidence="3" id="KW-0547">Nucleotide-binding</keyword>
<keyword evidence="4" id="KW-0067">ATP-binding</keyword>
<evidence type="ECO:0000256" key="2">
    <source>
        <dbReference type="ARBA" id="ARBA00022448"/>
    </source>
</evidence>
<dbReference type="SUPFAM" id="SSF52540">
    <property type="entry name" value="P-loop containing nucleoside triphosphate hydrolases"/>
    <property type="match status" value="1"/>
</dbReference>
<gene>
    <name evidence="9" type="ORF">CFR72_10605</name>
</gene>
<dbReference type="GO" id="GO:0005524">
    <property type="term" value="F:ATP binding"/>
    <property type="evidence" value="ECO:0007669"/>
    <property type="project" value="UniProtKB-KW"/>
</dbReference>
<dbReference type="PROSITE" id="PS50893">
    <property type="entry name" value="ABC_TRANSPORTER_2"/>
    <property type="match status" value="1"/>
</dbReference>
<keyword evidence="6" id="KW-0406">Ion transport</keyword>
<evidence type="ECO:0000259" key="8">
    <source>
        <dbReference type="PROSITE" id="PS50893"/>
    </source>
</evidence>
<keyword evidence="5" id="KW-0862">Zinc</keyword>
<dbReference type="EMBL" id="NKUF01000023">
    <property type="protein sequence ID" value="PYD62766.1"/>
    <property type="molecule type" value="Genomic_DNA"/>
</dbReference>
<keyword evidence="5" id="KW-0864">Zinc transport</keyword>
<dbReference type="PROSITE" id="PS00211">
    <property type="entry name" value="ABC_TRANSPORTER_1"/>
    <property type="match status" value="1"/>
</dbReference>
<protein>
    <submittedName>
        <fullName evidence="9">ABC transporter</fullName>
    </submittedName>
</protein>
<reference evidence="9 10" key="1">
    <citation type="submission" date="2017-07" db="EMBL/GenBank/DDBJ databases">
        <title>A draft genome sequence of Gluconacetobacter entanii LTH 4560.</title>
        <authorList>
            <person name="Skraban J."/>
            <person name="Cleenwerck I."/>
            <person name="Vandamme P."/>
            <person name="Trcek J."/>
        </authorList>
    </citation>
    <scope>NUCLEOTIDE SEQUENCE [LARGE SCALE GENOMIC DNA]</scope>
    <source>
        <strain evidence="9 10">LTH 4560</strain>
    </source>
</reference>
<dbReference type="Gene3D" id="3.40.50.300">
    <property type="entry name" value="P-loop containing nucleotide triphosphate hydrolases"/>
    <property type="match status" value="1"/>
</dbReference>
<dbReference type="SMART" id="SM00382">
    <property type="entry name" value="AAA"/>
    <property type="match status" value="1"/>
</dbReference>
<evidence type="ECO:0000256" key="7">
    <source>
        <dbReference type="SAM" id="MobiDB-lite"/>
    </source>
</evidence>
<evidence type="ECO:0000313" key="9">
    <source>
        <dbReference type="EMBL" id="PYD62766.1"/>
    </source>
</evidence>
<feature type="domain" description="ABC transporter" evidence="8">
    <location>
        <begin position="39"/>
        <end position="267"/>
    </location>
</feature>
<evidence type="ECO:0000256" key="6">
    <source>
        <dbReference type="ARBA" id="ARBA00023065"/>
    </source>
</evidence>
<accession>A0A318PWQ8</accession>
<dbReference type="AlphaFoldDB" id="A0A318PWQ8"/>
<sequence length="299" mass="31542">MGMAPGVDGGAHRAAVDGHCMGGAPAMTRTDMPAMAGGLTLHDIAAGYDRTPVWQHVSGTFAPGSLTAIAGANGAGKSTLVRALLGEIPLRAGRIDYGGQHPRDFGYLPQARDIDRTFPLCVADLVLSGAWRVTGAFGAVSAGLRERAAHCLRHVRLSGMEERGIGDLSAGQFQRLLFARLLMQDARVIILDEPFTALDAPTTRDLLHLVDHWRDEGRTVIAVLHDLRQITQHFPNVVLLAQGTAHWGPTEAVLTPALLERAYGGNAVFACPMGADSAPDAGAAGDTRPRGVSPGDLWA</sequence>
<dbReference type="CDD" id="cd03235">
    <property type="entry name" value="ABC_Metallic_Cations"/>
    <property type="match status" value="1"/>
</dbReference>
<evidence type="ECO:0000256" key="5">
    <source>
        <dbReference type="ARBA" id="ARBA00022906"/>
    </source>
</evidence>
<evidence type="ECO:0000256" key="4">
    <source>
        <dbReference type="ARBA" id="ARBA00022840"/>
    </source>
</evidence>
<organism evidence="9 10">
    <name type="scientific">Gluconacetobacter entanii</name>
    <dbReference type="NCBI Taxonomy" id="108528"/>
    <lineage>
        <taxon>Bacteria</taxon>
        <taxon>Pseudomonadati</taxon>
        <taxon>Pseudomonadota</taxon>
        <taxon>Alphaproteobacteria</taxon>
        <taxon>Acetobacterales</taxon>
        <taxon>Acetobacteraceae</taxon>
        <taxon>Gluconacetobacter</taxon>
    </lineage>
</organism>
<dbReference type="GO" id="GO:0006829">
    <property type="term" value="P:zinc ion transport"/>
    <property type="evidence" value="ECO:0007669"/>
    <property type="project" value="UniProtKB-KW"/>
</dbReference>
<dbReference type="InterPro" id="IPR017871">
    <property type="entry name" value="ABC_transporter-like_CS"/>
</dbReference>
<evidence type="ECO:0000256" key="3">
    <source>
        <dbReference type="ARBA" id="ARBA00022741"/>
    </source>
</evidence>
<dbReference type="PANTHER" id="PTHR42734">
    <property type="entry name" value="METAL TRANSPORT SYSTEM ATP-BINDING PROTEIN TM_0124-RELATED"/>
    <property type="match status" value="1"/>
</dbReference>
<dbReference type="InterPro" id="IPR027417">
    <property type="entry name" value="P-loop_NTPase"/>
</dbReference>
<dbReference type="InterPro" id="IPR003439">
    <property type="entry name" value="ABC_transporter-like_ATP-bd"/>
</dbReference>
<proteinExistence type="inferred from homology"/>
<evidence type="ECO:0000313" key="10">
    <source>
        <dbReference type="Proteomes" id="UP000248301"/>
    </source>
</evidence>
<dbReference type="InterPro" id="IPR003593">
    <property type="entry name" value="AAA+_ATPase"/>
</dbReference>
<dbReference type="Proteomes" id="UP000248301">
    <property type="component" value="Unassembled WGS sequence"/>
</dbReference>